<dbReference type="InterPro" id="IPR013103">
    <property type="entry name" value="RVT_2"/>
</dbReference>
<accession>A0A6L2K7P0</accession>
<dbReference type="EMBL" id="BKCJ010001892">
    <property type="protein sequence ID" value="GEU44772.1"/>
    <property type="molecule type" value="Genomic_DNA"/>
</dbReference>
<evidence type="ECO:0000259" key="2">
    <source>
        <dbReference type="Pfam" id="PF07727"/>
    </source>
</evidence>
<protein>
    <submittedName>
        <fullName evidence="3">Retrovirus-related Pol polyprotein from transposon TNT 1-94</fullName>
    </submittedName>
</protein>
<feature type="region of interest" description="Disordered" evidence="1">
    <location>
        <begin position="369"/>
        <end position="393"/>
    </location>
</feature>
<evidence type="ECO:0000256" key="1">
    <source>
        <dbReference type="SAM" id="MobiDB-lite"/>
    </source>
</evidence>
<evidence type="ECO:0000313" key="3">
    <source>
        <dbReference type="EMBL" id="GEU44772.1"/>
    </source>
</evidence>
<dbReference type="AlphaFoldDB" id="A0A6L2K7P0"/>
<proteinExistence type="predicted"/>
<reference evidence="3" key="1">
    <citation type="journal article" date="2019" name="Sci. Rep.">
        <title>Draft genome of Tanacetum cinerariifolium, the natural source of mosquito coil.</title>
        <authorList>
            <person name="Yamashiro T."/>
            <person name="Shiraishi A."/>
            <person name="Satake H."/>
            <person name="Nakayama K."/>
        </authorList>
    </citation>
    <scope>NUCLEOTIDE SEQUENCE</scope>
</reference>
<feature type="domain" description="Reverse transcriptase Ty1/copia-type" evidence="2">
    <location>
        <begin position="199"/>
        <end position="250"/>
    </location>
</feature>
<organism evidence="3">
    <name type="scientific">Tanacetum cinerariifolium</name>
    <name type="common">Dalmatian daisy</name>
    <name type="synonym">Chrysanthemum cinerariifolium</name>
    <dbReference type="NCBI Taxonomy" id="118510"/>
    <lineage>
        <taxon>Eukaryota</taxon>
        <taxon>Viridiplantae</taxon>
        <taxon>Streptophyta</taxon>
        <taxon>Embryophyta</taxon>
        <taxon>Tracheophyta</taxon>
        <taxon>Spermatophyta</taxon>
        <taxon>Magnoliopsida</taxon>
        <taxon>eudicotyledons</taxon>
        <taxon>Gunneridae</taxon>
        <taxon>Pentapetalae</taxon>
        <taxon>asterids</taxon>
        <taxon>campanulids</taxon>
        <taxon>Asterales</taxon>
        <taxon>Asteraceae</taxon>
        <taxon>Asteroideae</taxon>
        <taxon>Anthemideae</taxon>
        <taxon>Anthemidinae</taxon>
        <taxon>Tanacetum</taxon>
    </lineage>
</organism>
<name>A0A6L2K7P0_TANCI</name>
<comment type="caution">
    <text evidence="3">The sequence shown here is derived from an EMBL/GenBank/DDBJ whole genome shotgun (WGS) entry which is preliminary data.</text>
</comment>
<dbReference type="Pfam" id="PF07727">
    <property type="entry name" value="RVT_2"/>
    <property type="match status" value="1"/>
</dbReference>
<sequence length="544" mass="61273">MKQLKSKLSWHLLMKKEFLLAKKVPAMVTGSRSLYKRPKDLVFAKSSAGNSNVSITSSNKPRLYEAEDYTLPNHDTGKHPLPPLEKLAGAKPVSEPKTIKLILKSNSTIKDETLKGITLRNLPQPLLRITEKEGGALKAKKARANKTVSSNVQISKTPTKRLLAQIWEVPGPKVMYGDNSTYTTEGHGYVKLCLSNGCQSAFLTDKLREEVYVKQPSGFKSSEFPNHVCKSDKALYGLKQAPRAWYVKGTPILGLWYPKCLGFDLKGYLDSDYVGCNMNWKNISADVEYVAVAKCYANTLWTKSQLTDYDILYEKYLLGRHHHQSEQETKGKRYSLHLIFIFVDDAQDEGRIWRCIFIHYESASGYDASANSTAEADPGKSAPSDFIPQQQGMNEGTKNISYDHLFAEDDPIIVVDDSDEDKEADKDHKLEFKKKKAKAKAVLLKVQPSFPNVGHLNEILVKSLQTKFYKILSAHDFSNSLPTELKELPSKFNKLTEVVKGLKYQVHELEIKLLGDLKENPTKLEDFTKFVTSLTSQVAELKTL</sequence>
<gene>
    <name evidence="3" type="ORF">Tci_016750</name>
</gene>